<dbReference type="EMBL" id="AP009552">
    <property type="protein sequence ID" value="BAG00107.1"/>
    <property type="molecule type" value="Genomic_DNA"/>
</dbReference>
<proteinExistence type="predicted"/>
<dbReference type="AlphaFoldDB" id="B0JMU3"/>
<dbReference type="KEGG" id="mar:MAE_02850"/>
<evidence type="ECO:0000313" key="2">
    <source>
        <dbReference type="Proteomes" id="UP000001510"/>
    </source>
</evidence>
<name>B0JMU3_MICAN</name>
<dbReference type="PaxDb" id="449447-MAE_02850"/>
<keyword evidence="2" id="KW-1185">Reference proteome</keyword>
<evidence type="ECO:0000313" key="1">
    <source>
        <dbReference type="EMBL" id="BAG00107.1"/>
    </source>
</evidence>
<organism evidence="1 2">
    <name type="scientific">Microcystis aeruginosa (strain NIES-843 / IAM M-2473)</name>
    <dbReference type="NCBI Taxonomy" id="449447"/>
    <lineage>
        <taxon>Bacteria</taxon>
        <taxon>Bacillati</taxon>
        <taxon>Cyanobacteriota</taxon>
        <taxon>Cyanophyceae</taxon>
        <taxon>Oscillatoriophycideae</taxon>
        <taxon>Chroococcales</taxon>
        <taxon>Microcystaceae</taxon>
        <taxon>Microcystis</taxon>
    </lineage>
</organism>
<protein>
    <submittedName>
        <fullName evidence="1">Uncharacterized protein</fullName>
    </submittedName>
</protein>
<dbReference type="HOGENOM" id="CLU_2288278_0_0_3"/>
<dbReference type="Proteomes" id="UP000001510">
    <property type="component" value="Chromosome"/>
</dbReference>
<reference evidence="1 2" key="1">
    <citation type="journal article" date="2007" name="DNA Res.">
        <title>Complete genomic structure of the bloom-forming toxic cyanobacterium Microcystis aeruginosa NIES-843.</title>
        <authorList>
            <person name="Kaneko T."/>
            <person name="Nakajima N."/>
            <person name="Okamoto S."/>
            <person name="Suzuki I."/>
            <person name="Tanabe Y."/>
            <person name="Tamaoki M."/>
            <person name="Nakamura Y."/>
            <person name="Kasai F."/>
            <person name="Watanabe A."/>
            <person name="Kawashima K."/>
            <person name="Kishida Y."/>
            <person name="Ono A."/>
            <person name="Shimizu Y."/>
            <person name="Takahashi C."/>
            <person name="Minami C."/>
            <person name="Fujishiro T."/>
            <person name="Kohara M."/>
            <person name="Katoh M."/>
            <person name="Nakazaki N."/>
            <person name="Nakayama S."/>
            <person name="Yamada M."/>
            <person name="Tabata S."/>
            <person name="Watanabe M.M."/>
        </authorList>
    </citation>
    <scope>NUCLEOTIDE SEQUENCE [LARGE SCALE GENOMIC DNA]</scope>
    <source>
        <strain evidence="2">NIES-843 / IAM M-247</strain>
    </source>
</reference>
<sequence>MTDIHARMLAKPVFVVTRIKKNGVMLILSSITPVRLSSANFLPFFNPGAIFIHPTAPKLVGVISGTFYAVLPTVSSDNRFPIPVPRDWKICVFFTKNCKYH</sequence>
<gene>
    <name evidence="1" type="ordered locus">MAE_02850</name>
</gene>
<dbReference type="EnsemblBacteria" id="BAG00107">
    <property type="protein sequence ID" value="BAG00107"/>
    <property type="gene ID" value="MAE_02850"/>
</dbReference>
<accession>B0JMU3</accession>